<dbReference type="Proteomes" id="UP000574717">
    <property type="component" value="Unassembled WGS sequence"/>
</dbReference>
<feature type="domain" description="DZANK-type" evidence="1">
    <location>
        <begin position="16"/>
        <end position="61"/>
    </location>
</feature>
<dbReference type="RefSeq" id="WP_369074465.1">
    <property type="nucleotide sequence ID" value="NZ_BLRU01000023.1"/>
</dbReference>
<dbReference type="EMBL" id="BLRY01000005">
    <property type="protein sequence ID" value="GFP26775.1"/>
    <property type="molecule type" value="Genomic_DNA"/>
</dbReference>
<dbReference type="Proteomes" id="UP000591948">
    <property type="component" value="Unassembled WGS sequence"/>
</dbReference>
<evidence type="ECO:0000313" key="7">
    <source>
        <dbReference type="EMBL" id="GFP36617.1"/>
    </source>
</evidence>
<evidence type="ECO:0000259" key="1">
    <source>
        <dbReference type="Pfam" id="PF12773"/>
    </source>
</evidence>
<organism evidence="3 12">
    <name type="scientific">Candidatus Hakubella thermalkaliphila</name>
    <dbReference type="NCBI Taxonomy" id="2754717"/>
    <lineage>
        <taxon>Bacteria</taxon>
        <taxon>Bacillati</taxon>
        <taxon>Actinomycetota</taxon>
        <taxon>Actinomycetota incertae sedis</taxon>
        <taxon>Candidatus Hakubellales</taxon>
        <taxon>Candidatus Hakubellaceae</taxon>
        <taxon>Candidatus Hakubella</taxon>
    </lineage>
</organism>
<dbReference type="EMBL" id="BLSB01000005">
    <property type="protein sequence ID" value="GFP34399.1"/>
    <property type="molecule type" value="Genomic_DNA"/>
</dbReference>
<gene>
    <name evidence="2" type="ORF">HKBW3S03_00434</name>
    <name evidence="3" type="ORF">HKBW3S06_00567</name>
    <name evidence="4" type="ORF">HKBW3S09_00196</name>
    <name evidence="5" type="ORF">HKBW3S33_00189</name>
    <name evidence="6" type="ORF">HKBW3S43_00193</name>
    <name evidence="7" type="ORF">HKBW3S44_00298</name>
    <name evidence="8" type="ORF">HKBW3S47_00719</name>
</gene>
<dbReference type="Proteomes" id="UP000585609">
    <property type="component" value="Unassembled WGS sequence"/>
</dbReference>
<dbReference type="EMBL" id="BLRU01000023">
    <property type="protein sequence ID" value="GFP18929.1"/>
    <property type="molecule type" value="Genomic_DNA"/>
</dbReference>
<evidence type="ECO:0000313" key="8">
    <source>
        <dbReference type="EMBL" id="GFP39019.1"/>
    </source>
</evidence>
<accession>A0A6V8NPZ2</accession>
<keyword evidence="14" id="KW-1185">Reference proteome</keyword>
<proteinExistence type="predicted"/>
<dbReference type="Proteomes" id="UP000580051">
    <property type="component" value="Unassembled WGS sequence"/>
</dbReference>
<evidence type="ECO:0000313" key="11">
    <source>
        <dbReference type="Proteomes" id="UP000574717"/>
    </source>
</evidence>
<protein>
    <recommendedName>
        <fullName evidence="1">DZANK-type domain-containing protein</fullName>
    </recommendedName>
</protein>
<dbReference type="AlphaFoldDB" id="A0A6V8NPZ2"/>
<evidence type="ECO:0000313" key="4">
    <source>
        <dbReference type="EMBL" id="GFP22728.1"/>
    </source>
</evidence>
<evidence type="ECO:0000313" key="10">
    <source>
        <dbReference type="Proteomes" id="UP000569018"/>
    </source>
</evidence>
<dbReference type="Proteomes" id="UP000569018">
    <property type="component" value="Unassembled WGS sequence"/>
</dbReference>
<evidence type="ECO:0000313" key="5">
    <source>
        <dbReference type="EMBL" id="GFP26775.1"/>
    </source>
</evidence>
<dbReference type="EMBL" id="BLSC01000012">
    <property type="protein sequence ID" value="GFP36617.1"/>
    <property type="molecule type" value="Genomic_DNA"/>
</dbReference>
<evidence type="ECO:0000313" key="14">
    <source>
        <dbReference type="Proteomes" id="UP000591948"/>
    </source>
</evidence>
<dbReference type="EMBL" id="BLRV01000037">
    <property type="protein sequence ID" value="GFP21341.1"/>
    <property type="molecule type" value="Genomic_DNA"/>
</dbReference>
<dbReference type="Proteomes" id="UP000576480">
    <property type="component" value="Unassembled WGS sequence"/>
</dbReference>
<dbReference type="EMBL" id="BLRW01000013">
    <property type="protein sequence ID" value="GFP22728.1"/>
    <property type="molecule type" value="Genomic_DNA"/>
</dbReference>
<dbReference type="EMBL" id="BLSD01000026">
    <property type="protein sequence ID" value="GFP39019.1"/>
    <property type="molecule type" value="Genomic_DNA"/>
</dbReference>
<evidence type="ECO:0000313" key="2">
    <source>
        <dbReference type="EMBL" id="GFP18929.1"/>
    </source>
</evidence>
<dbReference type="InterPro" id="IPR025874">
    <property type="entry name" value="DZR"/>
</dbReference>
<dbReference type="Proteomes" id="UP000561271">
    <property type="component" value="Unassembled WGS sequence"/>
</dbReference>
<evidence type="ECO:0000313" key="9">
    <source>
        <dbReference type="Proteomes" id="UP000561271"/>
    </source>
</evidence>
<evidence type="ECO:0000313" key="6">
    <source>
        <dbReference type="EMBL" id="GFP34399.1"/>
    </source>
</evidence>
<sequence>MEQKMGPAQGTGPFRCPKCGSVTWGQLQHCPECGESLTVECSECGGTWRYIYDYTYCPSCGAKVGKQRSKL</sequence>
<reference evidence="9 10" key="1">
    <citation type="journal article" date="2020" name="Front. Microbiol.">
        <title>Single-cell genomics of novel Actinobacteria with the Wood-Ljungdahl pathway discovered in a serpentinizing system.</title>
        <authorList>
            <person name="Merino N."/>
            <person name="Kawai M."/>
            <person name="Boyd E.S."/>
            <person name="Colman D.R."/>
            <person name="McGlynn S.E."/>
            <person name="Nealson K.H."/>
            <person name="Kurokawa K."/>
            <person name="Hongoh Y."/>
        </authorList>
    </citation>
    <scope>NUCLEOTIDE SEQUENCE [LARGE SCALE GENOMIC DNA]</scope>
    <source>
        <strain evidence="2 11">S03</strain>
        <strain evidence="3 12">S06</strain>
        <strain evidence="4 13">S09_30</strain>
        <strain evidence="5 14">S33</strain>
        <strain evidence="6">S43</strain>
        <strain evidence="7 9">S44</strain>
        <strain evidence="8 10">S47</strain>
    </source>
</reference>
<evidence type="ECO:0000313" key="12">
    <source>
        <dbReference type="Proteomes" id="UP000580051"/>
    </source>
</evidence>
<comment type="caution">
    <text evidence="3">The sequence shown here is derived from an EMBL/GenBank/DDBJ whole genome shotgun (WGS) entry which is preliminary data.</text>
</comment>
<evidence type="ECO:0000313" key="3">
    <source>
        <dbReference type="EMBL" id="GFP21341.1"/>
    </source>
</evidence>
<dbReference type="Pfam" id="PF12773">
    <property type="entry name" value="DZR"/>
    <property type="match status" value="1"/>
</dbReference>
<evidence type="ECO:0000313" key="13">
    <source>
        <dbReference type="Proteomes" id="UP000585609"/>
    </source>
</evidence>
<name>A0A6V8NPZ2_9ACTN</name>